<keyword evidence="4 8" id="KW-0949">S-adenosyl-L-methionine</keyword>
<dbReference type="AlphaFoldDB" id="A0A1V0N567"/>
<gene>
    <name evidence="9" type="ORF">FAD_1424</name>
</gene>
<evidence type="ECO:0000256" key="6">
    <source>
        <dbReference type="ARBA" id="ARBA00022884"/>
    </source>
</evidence>
<evidence type="ECO:0000256" key="7">
    <source>
        <dbReference type="ARBA" id="ARBA00039099"/>
    </source>
</evidence>
<dbReference type="InterPro" id="IPR002905">
    <property type="entry name" value="Trm1"/>
</dbReference>
<dbReference type="OrthoDB" id="372177at2157"/>
<dbReference type="GO" id="GO:0000049">
    <property type="term" value="F:tRNA binding"/>
    <property type="evidence" value="ECO:0007669"/>
    <property type="project" value="UniProtKB-UniRule"/>
</dbReference>
<proteinExistence type="inferred from homology"/>
<dbReference type="PANTHER" id="PTHR10631">
    <property type="entry name" value="N 2 ,N 2 -DIMETHYLGUANOSINE TRNA METHYLTRANSFERASE"/>
    <property type="match status" value="1"/>
</dbReference>
<evidence type="ECO:0000256" key="8">
    <source>
        <dbReference type="PROSITE-ProRule" id="PRU00958"/>
    </source>
</evidence>
<keyword evidence="3 8" id="KW-0808">Transferase</keyword>
<dbReference type="InterPro" id="IPR029063">
    <property type="entry name" value="SAM-dependent_MTases_sf"/>
</dbReference>
<dbReference type="GO" id="GO:0002940">
    <property type="term" value="P:tRNA N2-guanine methylation"/>
    <property type="evidence" value="ECO:0007669"/>
    <property type="project" value="TreeGrafter"/>
</dbReference>
<dbReference type="GeneID" id="31676916"/>
<evidence type="ECO:0000313" key="9">
    <source>
        <dbReference type="EMBL" id="ARD85282.1"/>
    </source>
</evidence>
<dbReference type="PROSITE" id="PS51626">
    <property type="entry name" value="SAM_MT_TRM1"/>
    <property type="match status" value="1"/>
</dbReference>
<dbReference type="EC" id="2.1.1.216" evidence="7"/>
<dbReference type="PANTHER" id="PTHR10631:SF3">
    <property type="entry name" value="TRNA (GUANINE(26)-N(2))-DIMETHYLTRANSFERASE"/>
    <property type="match status" value="1"/>
</dbReference>
<dbReference type="STRING" id="74969.FAD_1424"/>
<evidence type="ECO:0000256" key="4">
    <source>
        <dbReference type="ARBA" id="ARBA00022691"/>
    </source>
</evidence>
<evidence type="ECO:0000256" key="5">
    <source>
        <dbReference type="ARBA" id="ARBA00022694"/>
    </source>
</evidence>
<organism evidence="9 10">
    <name type="scientific">Ferroplasma acidiphilum</name>
    <dbReference type="NCBI Taxonomy" id="74969"/>
    <lineage>
        <taxon>Archaea</taxon>
        <taxon>Methanobacteriati</taxon>
        <taxon>Thermoplasmatota</taxon>
        <taxon>Thermoplasmata</taxon>
        <taxon>Thermoplasmatales</taxon>
        <taxon>Ferroplasmaceae</taxon>
        <taxon>Ferroplasma</taxon>
    </lineage>
</organism>
<dbReference type="Gene3D" id="3.40.50.150">
    <property type="entry name" value="Vaccinia Virus protein VP39"/>
    <property type="match status" value="1"/>
</dbReference>
<evidence type="ECO:0000256" key="3">
    <source>
        <dbReference type="ARBA" id="ARBA00022679"/>
    </source>
</evidence>
<sequence length="351" mass="39450">MEKKSQFKTIREGAVELMAPDNLIIKGPGTRTAGFYNMDQKLNRDITISFLRTVKPKIALDAFGGTGVRGIRINREAGIKAVISEINKKSYEYININRELNNSPVEVYNKTFQAILNDYLFDYIDIDPYGSVLPYMDDAMINIRNRGYIGVTATDLTSLTGSMPAKTLRRYRAFVINDIYRHESGIRLLIGEIVKRAAALDKAAIPMISLWHSHYYRIIFQIISSSSKADAQLDQVGMFDRHSGLSGVYPSSREGPLWLGNLNSDIAQKLDYTEDPDKQFLSTIERLKTNDLSLYFADIADFARISGKDTKSIESSMLKLRDAGIECGRSMFSNTGIKVSSTVPEAFNIIY</sequence>
<evidence type="ECO:0000313" key="10">
    <source>
        <dbReference type="Proteomes" id="UP000192050"/>
    </source>
</evidence>
<dbReference type="Proteomes" id="UP000192050">
    <property type="component" value="Chromosome"/>
</dbReference>
<comment type="similarity">
    <text evidence="8">Belongs to the class I-like SAM-binding methyltransferase superfamily. Trm1 family.</text>
</comment>
<accession>A0A1V0N567</accession>
<keyword evidence="5 8" id="KW-0819">tRNA processing</keyword>
<evidence type="ECO:0000256" key="2">
    <source>
        <dbReference type="ARBA" id="ARBA00022603"/>
    </source>
</evidence>
<dbReference type="Pfam" id="PF02005">
    <property type="entry name" value="TRM"/>
    <property type="match status" value="1"/>
</dbReference>
<dbReference type="RefSeq" id="WP_081142896.1">
    <property type="nucleotide sequence ID" value="NZ_CP015363.1"/>
</dbReference>
<dbReference type="KEGG" id="fai:FAD_1424"/>
<keyword evidence="1 8" id="KW-0820">tRNA-binding</keyword>
<keyword evidence="6 8" id="KW-0694">RNA-binding</keyword>
<evidence type="ECO:0000256" key="1">
    <source>
        <dbReference type="ARBA" id="ARBA00022555"/>
    </source>
</evidence>
<dbReference type="SUPFAM" id="SSF53335">
    <property type="entry name" value="S-adenosyl-L-methionine-dependent methyltransferases"/>
    <property type="match status" value="1"/>
</dbReference>
<name>A0A1V0N567_9ARCH</name>
<reference evidence="9 10" key="1">
    <citation type="submission" date="2011-10" db="EMBL/GenBank/DDBJ databases">
        <title>Metabolic and evolutionary patterns in the extreme acidophile Ferroplasma acidiphilum.</title>
        <authorList>
            <person name="Golyshina O.V."/>
            <person name="Kozyavkin S.A."/>
            <person name="Tatusov R.L."/>
            <person name="Slesarev A.I."/>
            <person name="Golyshin P.N."/>
        </authorList>
    </citation>
    <scope>NUCLEOTIDE SEQUENCE [LARGE SCALE GENOMIC DNA]</scope>
    <source>
        <strain evidence="10">Y</strain>
    </source>
</reference>
<keyword evidence="2 8" id="KW-0489">Methyltransferase</keyword>
<protein>
    <recommendedName>
        <fullName evidence="7">tRNA (guanine(26)-N(2))-dimethyltransferase</fullName>
        <ecNumber evidence="7">2.1.1.216</ecNumber>
    </recommendedName>
</protein>
<dbReference type="EMBL" id="CP015363">
    <property type="protein sequence ID" value="ARD85282.1"/>
    <property type="molecule type" value="Genomic_DNA"/>
</dbReference>
<dbReference type="GO" id="GO:0160104">
    <property type="term" value="F:tRNA (guanine(26)-N2)-dimethyltransferase activity"/>
    <property type="evidence" value="ECO:0007669"/>
    <property type="project" value="UniProtKB-EC"/>
</dbReference>
<keyword evidence="10" id="KW-1185">Reference proteome</keyword>